<name>A0A9J6BHA8_POLVA</name>
<evidence type="ECO:0008006" key="3">
    <source>
        <dbReference type="Google" id="ProtNLM"/>
    </source>
</evidence>
<comment type="caution">
    <text evidence="1">The sequence shown here is derived from an EMBL/GenBank/DDBJ whole genome shotgun (WGS) entry which is preliminary data.</text>
</comment>
<protein>
    <recommendedName>
        <fullName evidence="3">AMP-dependent synthetase/ligase domain-containing protein</fullName>
    </recommendedName>
</protein>
<sequence length="120" mass="13197">MYKPILIKKQKLEWSKSSTNFNPDQNLGQLILRILKISPESVTQISADTKVSVTCGDVVGIVAANTENLAPAVFACFLLGLPVNPLAPIMIESDIVHMFSKTKPKLILCDENCLKIVQML</sequence>
<evidence type="ECO:0000313" key="2">
    <source>
        <dbReference type="Proteomes" id="UP001107558"/>
    </source>
</evidence>
<dbReference type="Proteomes" id="UP001107558">
    <property type="component" value="Chromosome 4"/>
</dbReference>
<dbReference type="EMBL" id="JADBJN010000004">
    <property type="protein sequence ID" value="KAG5669220.1"/>
    <property type="molecule type" value="Genomic_DNA"/>
</dbReference>
<reference evidence="1" key="1">
    <citation type="submission" date="2021-03" db="EMBL/GenBank/DDBJ databases">
        <title>Chromosome level genome of the anhydrobiotic midge Polypedilum vanderplanki.</title>
        <authorList>
            <person name="Yoshida Y."/>
            <person name="Kikawada T."/>
            <person name="Gusev O."/>
        </authorList>
    </citation>
    <scope>NUCLEOTIDE SEQUENCE</scope>
    <source>
        <strain evidence="1">NIAS01</strain>
        <tissue evidence="1">Whole body or cell culture</tissue>
    </source>
</reference>
<keyword evidence="2" id="KW-1185">Reference proteome</keyword>
<organism evidence="1 2">
    <name type="scientific">Polypedilum vanderplanki</name>
    <name type="common">Sleeping chironomid midge</name>
    <dbReference type="NCBI Taxonomy" id="319348"/>
    <lineage>
        <taxon>Eukaryota</taxon>
        <taxon>Metazoa</taxon>
        <taxon>Ecdysozoa</taxon>
        <taxon>Arthropoda</taxon>
        <taxon>Hexapoda</taxon>
        <taxon>Insecta</taxon>
        <taxon>Pterygota</taxon>
        <taxon>Neoptera</taxon>
        <taxon>Endopterygota</taxon>
        <taxon>Diptera</taxon>
        <taxon>Nematocera</taxon>
        <taxon>Chironomoidea</taxon>
        <taxon>Chironomidae</taxon>
        <taxon>Chironominae</taxon>
        <taxon>Polypedilum</taxon>
        <taxon>Polypedilum</taxon>
    </lineage>
</organism>
<dbReference type="AlphaFoldDB" id="A0A9J6BHA8"/>
<accession>A0A9J6BHA8</accession>
<dbReference type="Gene3D" id="3.40.50.980">
    <property type="match status" value="1"/>
</dbReference>
<dbReference type="SUPFAM" id="SSF56801">
    <property type="entry name" value="Acetyl-CoA synthetase-like"/>
    <property type="match status" value="1"/>
</dbReference>
<proteinExistence type="predicted"/>
<dbReference type="OrthoDB" id="10253869at2759"/>
<evidence type="ECO:0000313" key="1">
    <source>
        <dbReference type="EMBL" id="KAG5669220.1"/>
    </source>
</evidence>
<gene>
    <name evidence="1" type="ORF">PVAND_017112</name>
</gene>